<name>A0ABN9RIN5_9DINO</name>
<dbReference type="Proteomes" id="UP001189429">
    <property type="component" value="Unassembled WGS sequence"/>
</dbReference>
<accession>A0ABN9RIN5</accession>
<organism evidence="2 3">
    <name type="scientific">Prorocentrum cordatum</name>
    <dbReference type="NCBI Taxonomy" id="2364126"/>
    <lineage>
        <taxon>Eukaryota</taxon>
        <taxon>Sar</taxon>
        <taxon>Alveolata</taxon>
        <taxon>Dinophyceae</taxon>
        <taxon>Prorocentrales</taxon>
        <taxon>Prorocentraceae</taxon>
        <taxon>Prorocentrum</taxon>
    </lineage>
</organism>
<keyword evidence="3" id="KW-1185">Reference proteome</keyword>
<protein>
    <submittedName>
        <fullName evidence="2">Uncharacterized protein</fullName>
    </submittedName>
</protein>
<sequence>MARPSRGSRCLCLLAGVLNTAIGVQVHVEQGLEPASERQKQREAYAAIGALLGQSTKLSHSLQILEYVSRSANPPKLGTAGCLYLPSNDAWRSFYEYVEHPYAPLFAELVANAYDPGCNRSGVADLKTSWQAAAECPEGHVRGPRRDWQLAGQEGPNMRLGPSEASCVGATQKGSARGIQVFETEGHDCRRSGSCTSARSCGTAAPGEVAEKGEEHRVSLLR</sequence>
<reference evidence="2" key="1">
    <citation type="submission" date="2023-10" db="EMBL/GenBank/DDBJ databases">
        <authorList>
            <person name="Chen Y."/>
            <person name="Shah S."/>
            <person name="Dougan E. K."/>
            <person name="Thang M."/>
            <person name="Chan C."/>
        </authorList>
    </citation>
    <scope>NUCLEOTIDE SEQUENCE [LARGE SCALE GENOMIC DNA]</scope>
</reference>
<evidence type="ECO:0000256" key="1">
    <source>
        <dbReference type="SAM" id="SignalP"/>
    </source>
</evidence>
<keyword evidence="1" id="KW-0732">Signal</keyword>
<feature type="signal peptide" evidence="1">
    <location>
        <begin position="1"/>
        <end position="23"/>
    </location>
</feature>
<dbReference type="EMBL" id="CAUYUJ010006602">
    <property type="protein sequence ID" value="CAK0817925.1"/>
    <property type="molecule type" value="Genomic_DNA"/>
</dbReference>
<comment type="caution">
    <text evidence="2">The sequence shown here is derived from an EMBL/GenBank/DDBJ whole genome shotgun (WGS) entry which is preliminary data.</text>
</comment>
<evidence type="ECO:0000313" key="2">
    <source>
        <dbReference type="EMBL" id="CAK0817925.1"/>
    </source>
</evidence>
<proteinExistence type="predicted"/>
<feature type="chain" id="PRO_5046255409" evidence="1">
    <location>
        <begin position="24"/>
        <end position="222"/>
    </location>
</feature>
<evidence type="ECO:0000313" key="3">
    <source>
        <dbReference type="Proteomes" id="UP001189429"/>
    </source>
</evidence>
<gene>
    <name evidence="2" type="ORF">PCOR1329_LOCUS20365</name>
</gene>